<dbReference type="Proteomes" id="UP000219563">
    <property type="component" value="Unassembled WGS sequence"/>
</dbReference>
<dbReference type="RefSeq" id="WP_097076342.1">
    <property type="nucleotide sequence ID" value="NZ_OBMR01000006.1"/>
</dbReference>
<dbReference type="Pfam" id="PF09479">
    <property type="entry name" value="Flg_new"/>
    <property type="match status" value="2"/>
</dbReference>
<feature type="region of interest" description="Disordered" evidence="3">
    <location>
        <begin position="41"/>
        <end position="123"/>
    </location>
</feature>
<dbReference type="GO" id="GO:0006508">
    <property type="term" value="P:proteolysis"/>
    <property type="evidence" value="ECO:0007669"/>
    <property type="project" value="UniProtKB-KW"/>
</dbReference>
<dbReference type="InterPro" id="IPR013128">
    <property type="entry name" value="Peptidase_C1A"/>
</dbReference>
<dbReference type="PROSITE" id="PS00639">
    <property type="entry name" value="THIOL_PROTEASE_HIS"/>
    <property type="match status" value="1"/>
</dbReference>
<keyword evidence="6" id="KW-0645">Protease</keyword>
<protein>
    <submittedName>
        <fullName evidence="6">Cysteine protease, C1A family</fullName>
    </submittedName>
</protein>
<evidence type="ECO:0000313" key="7">
    <source>
        <dbReference type="Proteomes" id="UP000219563"/>
    </source>
</evidence>
<feature type="signal peptide" evidence="4">
    <location>
        <begin position="1"/>
        <end position="27"/>
    </location>
</feature>
<keyword evidence="6" id="KW-0378">Hydrolase</keyword>
<reference evidence="6 7" key="1">
    <citation type="submission" date="2017-08" db="EMBL/GenBank/DDBJ databases">
        <authorList>
            <person name="de Groot N.N."/>
        </authorList>
    </citation>
    <scope>NUCLEOTIDE SEQUENCE [LARGE SCALE GENOMIC DNA]</scope>
    <source>
        <strain evidence="6 7">DSM 9787</strain>
    </source>
</reference>
<dbReference type="GO" id="GO:0030313">
    <property type="term" value="C:cell envelope"/>
    <property type="evidence" value="ECO:0007669"/>
    <property type="project" value="UniProtKB-SubCell"/>
</dbReference>
<dbReference type="Gene3D" id="2.60.40.4270">
    <property type="entry name" value="Listeria-Bacteroides repeat domain"/>
    <property type="match status" value="2"/>
</dbReference>
<evidence type="ECO:0000256" key="4">
    <source>
        <dbReference type="SAM" id="SignalP"/>
    </source>
</evidence>
<evidence type="ECO:0000259" key="5">
    <source>
        <dbReference type="SMART" id="SM00645"/>
    </source>
</evidence>
<dbReference type="Pfam" id="PF00112">
    <property type="entry name" value="Peptidase_C1"/>
    <property type="match status" value="1"/>
</dbReference>
<accession>A0A285S8R7</accession>
<evidence type="ECO:0000256" key="3">
    <source>
        <dbReference type="SAM" id="MobiDB-lite"/>
    </source>
</evidence>
<dbReference type="InterPro" id="IPR000668">
    <property type="entry name" value="Peptidase_C1A_C"/>
</dbReference>
<sequence length="1724" mass="190151">MKVKTRLLSLLMIGAVLFSSTGAPVFAAELDANVEEAQELVETAPDETSDIEITEPAEEPIEENEETTQEEVTHEEPTENVTDSNSEEGSEEDGSTEEGEENSEEAEEPEQDTEKSNEDEQECIVGYKEIDTITTEYKLALESLQELFPEYIIAYTNKDNEIKIRIYDWVAIDDYDEYLGEYTFEPVINTEYEIEEDLANPILTVIVRDESDGATGLVEVEYGYEVPSVSETTSRKLLRSSGSSASYNGYEAGILPEIRHQGTEGACWAFAAMAAVETDLIKKGQATTDIDLSELQLAYFTAHDYADPTGTRTDSYSYSGSNYLDNGGNENMASQALMNKVGAVSEAYVPYSKGSSYVPSAKNAVSNDYAEVTDVYQINIADRDLIKQAIMDHGSVSASIYASEQDESSGAPVHYSATYNSFYGTYDAVNHAVALVGWDDNFSADNFYEGCKPEGNGAWLVRNSWGLENYGKSGYFWLSYYDASLLHGGSVTAYSSTTDMYDNVFSYSSSEYTGYLRSSTNGGKITAKVEYSIPAGQSIEAVAVQTLNTNATITVSVSDGTNSSSGSMTNKCIGYYTIPLESPLQISTDSTVTLTYTIQASSNEAPKLPYDLNGRTLGALNHSVNTEAGFTVDRVRYTNGDAKVKLLSNNYNVTTGTETPEQTLNVVSNKIYNYAGTQSQIELTEDSITTDTSALEWTVINDAVATVDESGLVTVGSTKGTTVVQGTYTVGGKTYTVNVYVSVKPYTIQYVLGDDVSYRVLYKTYYPGDAEHCQLPEQADMSRDGYKLVGWSTVENNSAYTITESTLNTTTGDLTLYPIWSAYAIKIKYYEPKSDLLSFSTTTHIVKTQIKISDVPYSLPLDGSECYTNPNNYLDSADADLPIQFWSTDAEGKHPVSQITADYFKASKSTSVYGQYKITTDIYLYPQYKPCYTVTFDANGGQVDTDSTDVIVGRIYGDLPEPTREHFEFAGWHLNSLKGEAITEDALVQYDGNHTLVASWKPVIWIDGVESSYTYTGKGIQPDFRVYDGNTLLTNKVDYTYSYSNNVNAGTAKNPVAKLVVKGKGNYSGTYVKEYEITPKAISDSTVTVSFKSGDLYKQGKAVVKPAIIVKDNRNGKLVALENKKQYTIKYCDYDESAKELKDELTASAGRKAVVISGIGNYEGVSKVLYYRVAPANKYLNSAKFAIDISKVKCDGTDQTDNIKISVTASGEVIDAEYYTTKIEYLSMPATVLEYQYFDKIYSPGKYRVTLTGDDEHCFGTIAKTITIPGGITINKKWDNSFKAQFEYSNSDDDLIGDVKTQNYSFTYKGESLSEGTDYVVVRANGSEIGSYRDIVYGIGAYIGKLTYDYKIVGTPIAKKNAKLTFAGTGKYNNQFEYKNDAFSIEDLGITFTYAGSELRLDKDYKVILPKDVTSVGKKRVIIQGIGAYTGKLTYDNAFEITKFDVDADQAKSEGKVLEFKLEHNSVDYVKGGVKQVPIITFNGEPLESNYVSKNFKIEYSSNFARAKTFDEDYVTIKITPKNYYKGAAIKNENLQYTIKKTDLGTTTWTVADRVYAKKSGIYKSTPVLYDAANGKKLVAGTDYDKIKASDYTYEDGTEIGSKPIEVGDVIKLTLTAKEKGSYAGRQVVQYRIVKGNLASSKIAIAKDSELSNNLDFSGQDVSIDESDFKITIGKDVLTPSTDYVIADYTVRPNNRKVTVTIEGNGDYSGVTKYTFTMRGRLMK</sequence>
<gene>
    <name evidence="6" type="ORF">SAMN02910411_1988</name>
</gene>
<dbReference type="InterPro" id="IPR013378">
    <property type="entry name" value="InlB-like_B-rpt"/>
</dbReference>
<dbReference type="InterPro" id="IPR038765">
    <property type="entry name" value="Papain-like_cys_pep_sf"/>
</dbReference>
<dbReference type="PANTHER" id="PTHR12411">
    <property type="entry name" value="CYSTEINE PROTEASE FAMILY C1-RELATED"/>
    <property type="match status" value="1"/>
</dbReference>
<feature type="compositionally biased region" description="Acidic residues" evidence="3">
    <location>
        <begin position="41"/>
        <end position="69"/>
    </location>
</feature>
<evidence type="ECO:0000256" key="2">
    <source>
        <dbReference type="ARBA" id="ARBA00008455"/>
    </source>
</evidence>
<dbReference type="SMART" id="SM00645">
    <property type="entry name" value="Pept_C1"/>
    <property type="match status" value="1"/>
</dbReference>
<dbReference type="GO" id="GO:0008234">
    <property type="term" value="F:cysteine-type peptidase activity"/>
    <property type="evidence" value="ECO:0007669"/>
    <property type="project" value="InterPro"/>
</dbReference>
<feature type="chain" id="PRO_5013012927" evidence="4">
    <location>
        <begin position="28"/>
        <end position="1724"/>
    </location>
</feature>
<evidence type="ECO:0000256" key="1">
    <source>
        <dbReference type="ARBA" id="ARBA00004196"/>
    </source>
</evidence>
<proteinExistence type="inferred from homology"/>
<evidence type="ECO:0000313" key="6">
    <source>
        <dbReference type="EMBL" id="SOC03990.1"/>
    </source>
</evidence>
<dbReference type="EMBL" id="OBMR01000006">
    <property type="protein sequence ID" value="SOC03990.1"/>
    <property type="molecule type" value="Genomic_DNA"/>
</dbReference>
<dbReference type="Gene3D" id="3.90.70.10">
    <property type="entry name" value="Cysteine proteinases"/>
    <property type="match status" value="1"/>
</dbReference>
<dbReference type="InterPro" id="IPR025660">
    <property type="entry name" value="Pept_his_AS"/>
</dbReference>
<keyword evidence="4" id="KW-0732">Signal</keyword>
<organism evidence="6 7">
    <name type="scientific">Pseudobutyrivibrio ruminis DSM 9787</name>
    <dbReference type="NCBI Taxonomy" id="1123011"/>
    <lineage>
        <taxon>Bacteria</taxon>
        <taxon>Bacillati</taxon>
        <taxon>Bacillota</taxon>
        <taxon>Clostridia</taxon>
        <taxon>Lachnospirales</taxon>
        <taxon>Lachnospiraceae</taxon>
        <taxon>Pseudobutyrivibrio</taxon>
    </lineage>
</organism>
<feature type="compositionally biased region" description="Acidic residues" evidence="3">
    <location>
        <begin position="85"/>
        <end position="111"/>
    </location>
</feature>
<dbReference type="Gene3D" id="2.60.40.1080">
    <property type="match status" value="1"/>
</dbReference>
<comment type="subcellular location">
    <subcellularLocation>
        <location evidence="1">Cell envelope</location>
    </subcellularLocation>
</comment>
<name>A0A285S8R7_9FIRM</name>
<dbReference type="SUPFAM" id="SSF54001">
    <property type="entry name" value="Cysteine proteinases"/>
    <property type="match status" value="1"/>
</dbReference>
<dbReference type="CDD" id="cd02619">
    <property type="entry name" value="Peptidase_C1"/>
    <property type="match status" value="1"/>
</dbReference>
<feature type="domain" description="Peptidase C1A papain C-terminal" evidence="5">
    <location>
        <begin position="243"/>
        <end position="498"/>
    </location>
</feature>
<comment type="similarity">
    <text evidence="2">Belongs to the peptidase C1 family.</text>
</comment>
<dbReference type="InterPro" id="IPR042229">
    <property type="entry name" value="Listeria/Bacterioides_rpt_sf"/>
</dbReference>